<dbReference type="InterPro" id="IPR023346">
    <property type="entry name" value="Lysozyme-like_dom_sf"/>
</dbReference>
<dbReference type="PANTHER" id="PTHR37423">
    <property type="entry name" value="SOLUBLE LYTIC MUREIN TRANSGLYCOSYLASE-RELATED"/>
    <property type="match status" value="1"/>
</dbReference>
<dbReference type="GO" id="GO:0042597">
    <property type="term" value="C:periplasmic space"/>
    <property type="evidence" value="ECO:0007669"/>
    <property type="project" value="InterPro"/>
</dbReference>
<dbReference type="RefSeq" id="WP_109272407.1">
    <property type="nucleotide sequence ID" value="NZ_QFFF01000002.1"/>
</dbReference>
<evidence type="ECO:0000256" key="1">
    <source>
        <dbReference type="ARBA" id="ARBA00007734"/>
    </source>
</evidence>
<comment type="similarity">
    <text evidence="2">Belongs to the virb1 family.</text>
</comment>
<dbReference type="SUPFAM" id="SSF48435">
    <property type="entry name" value="Bacterial muramidases"/>
    <property type="match status" value="1"/>
</dbReference>
<feature type="signal peptide" evidence="4">
    <location>
        <begin position="1"/>
        <end position="22"/>
    </location>
</feature>
<comment type="similarity">
    <text evidence="1">Belongs to the transglycosylase Slt family.</text>
</comment>
<dbReference type="PANTHER" id="PTHR37423:SF5">
    <property type="entry name" value="SOLUBLE LYTIC MUREIN TRANSGLYCOSYLASE"/>
    <property type="match status" value="1"/>
</dbReference>
<dbReference type="SUPFAM" id="SSF53955">
    <property type="entry name" value="Lysozyme-like"/>
    <property type="match status" value="1"/>
</dbReference>
<protein>
    <submittedName>
        <fullName evidence="6">Lytic transglycosylase</fullName>
    </submittedName>
</protein>
<feature type="domain" description="Transglycosylase SLT" evidence="5">
    <location>
        <begin position="410"/>
        <end position="513"/>
    </location>
</feature>
<dbReference type="Proteomes" id="UP000245916">
    <property type="component" value="Unassembled WGS sequence"/>
</dbReference>
<feature type="chain" id="PRO_5015426749" evidence="4">
    <location>
        <begin position="23"/>
        <end position="590"/>
    </location>
</feature>
<dbReference type="Pfam" id="PF01464">
    <property type="entry name" value="SLT"/>
    <property type="match status" value="1"/>
</dbReference>
<dbReference type="Gene3D" id="1.25.20.10">
    <property type="entry name" value="Bacterial muramidases"/>
    <property type="match status" value="1"/>
</dbReference>
<dbReference type="Gene3D" id="1.10.530.10">
    <property type="match status" value="1"/>
</dbReference>
<dbReference type="InterPro" id="IPR008258">
    <property type="entry name" value="Transglycosylase_SLT_dom_1"/>
</dbReference>
<keyword evidence="3 4" id="KW-0732">Signal</keyword>
<keyword evidence="7" id="KW-1185">Reference proteome</keyword>
<dbReference type="OrthoDB" id="9815002at2"/>
<evidence type="ECO:0000313" key="7">
    <source>
        <dbReference type="Proteomes" id="UP000245916"/>
    </source>
</evidence>
<reference evidence="6 7" key="1">
    <citation type="submission" date="2018-05" db="EMBL/GenBank/DDBJ databases">
        <title>Genome of Sphingosinicella humi QZX222.</title>
        <authorList>
            <person name="Qiao Z."/>
            <person name="Wang G."/>
        </authorList>
    </citation>
    <scope>NUCLEOTIDE SEQUENCE [LARGE SCALE GENOMIC DNA]</scope>
    <source>
        <strain evidence="6 7">QZX222</strain>
    </source>
</reference>
<dbReference type="InterPro" id="IPR008939">
    <property type="entry name" value="Lytic_TGlycosylase_superhlx_U"/>
</dbReference>
<dbReference type="AlphaFoldDB" id="A0A2U2IZ35"/>
<evidence type="ECO:0000259" key="5">
    <source>
        <dbReference type="Pfam" id="PF01464"/>
    </source>
</evidence>
<dbReference type="EMBL" id="QFFF01000002">
    <property type="protein sequence ID" value="PWG01346.1"/>
    <property type="molecule type" value="Genomic_DNA"/>
</dbReference>
<proteinExistence type="inferred from homology"/>
<evidence type="ECO:0000313" key="6">
    <source>
        <dbReference type="EMBL" id="PWG01346.1"/>
    </source>
</evidence>
<dbReference type="GO" id="GO:0004553">
    <property type="term" value="F:hydrolase activity, hydrolyzing O-glycosyl compounds"/>
    <property type="evidence" value="ECO:0007669"/>
    <property type="project" value="InterPro"/>
</dbReference>
<comment type="caution">
    <text evidence="6">The sequence shown here is derived from an EMBL/GenBank/DDBJ whole genome shotgun (WGS) entry which is preliminary data.</text>
</comment>
<organism evidence="6 7">
    <name type="scientific">Allosphingosinicella humi</name>
    <dbReference type="NCBI Taxonomy" id="2068657"/>
    <lineage>
        <taxon>Bacteria</taxon>
        <taxon>Pseudomonadati</taxon>
        <taxon>Pseudomonadota</taxon>
        <taxon>Alphaproteobacteria</taxon>
        <taxon>Sphingomonadales</taxon>
        <taxon>Sphingomonadaceae</taxon>
        <taxon>Allosphingosinicella</taxon>
    </lineage>
</organism>
<evidence type="ECO:0000256" key="3">
    <source>
        <dbReference type="ARBA" id="ARBA00022729"/>
    </source>
</evidence>
<accession>A0A2U2IZ35</accession>
<evidence type="ECO:0000256" key="2">
    <source>
        <dbReference type="ARBA" id="ARBA00009387"/>
    </source>
</evidence>
<dbReference type="CDD" id="cd13401">
    <property type="entry name" value="Slt70-like"/>
    <property type="match status" value="1"/>
</dbReference>
<gene>
    <name evidence="6" type="ORF">DF286_14585</name>
</gene>
<name>A0A2U2IZ35_9SPHN</name>
<sequence length="590" mass="63810">MKPLRALLLAATLTLPAAPALALDVSTGRSADLRRDGPSVLSASERSNYREVFAAIHRSDWAGAAARLAGMRDGPLHAAATAELYLAKGSPVVSMEQALTLLRQAPYLPQAAQLGRLAQRRGATELPDLPRAQDLAWAGSQPRRARAESVATDPAARELDALIQPLIVGDRPAEAEALLNAHSYGLSPEARTEFQQRVAWSYYLIENDAAARRLADVARSGSGQWALHAAWVSGLASWRMGDCNAAANAFAQVGARASDTELSAAGHYWASRADMKCARPENVQARLRQAAALKETFYGLLAASALGIRTPGFAGLHDFHDAEWRKIAREPNVRAAIALTEIGETNLADQFIKHQARIGGREDHAALIHLAADLNLASTQYWLAHNAPRGAHVNMAARYPTPDWQPPRGWRVDQALAYAHTLQESGFRTAVTSPAGAKGLMQVRPGTAGDIARRRGEPFSPDQLSVPAYNLEYGQSYLEYLRSHHGTGGLLPKVIAAYNAGPAPISEWNSRRFGEGDPLLYIESIPYWETRGYVPIVLRNYWIYQEKAGDQPVSRQALVQGLWPRFPGLPGATAVRLGTGASRAGAHGSD</sequence>
<evidence type="ECO:0000256" key="4">
    <source>
        <dbReference type="SAM" id="SignalP"/>
    </source>
</evidence>